<dbReference type="PATRIC" id="fig|1675527.3.peg.1483"/>
<dbReference type="OrthoDB" id="1440071at2"/>
<reference evidence="2 3" key="1">
    <citation type="submission" date="2015-06" db="EMBL/GenBank/DDBJ databases">
        <title>Draft genome sequence of an Alphaproteobacteria species associated to the Mediterranean sponge Oscarella lobularis.</title>
        <authorList>
            <person name="Jourda C."/>
            <person name="Santini S."/>
            <person name="Claverie J.-M."/>
        </authorList>
    </citation>
    <scope>NUCLEOTIDE SEQUENCE [LARGE SCALE GENOMIC DNA]</scope>
    <source>
        <strain evidence="2">IGS</strain>
    </source>
</reference>
<protein>
    <submittedName>
        <fullName evidence="2">Uncharacterized protein</fullName>
    </submittedName>
</protein>
<accession>A0A0J9GSG7</accession>
<feature type="signal peptide" evidence="1">
    <location>
        <begin position="1"/>
        <end position="24"/>
    </location>
</feature>
<dbReference type="RefSeq" id="WP_049642334.1">
    <property type="nucleotide sequence ID" value="NZ_LFTY01000002.1"/>
</dbReference>
<evidence type="ECO:0000256" key="1">
    <source>
        <dbReference type="SAM" id="SignalP"/>
    </source>
</evidence>
<name>A0A0J9GSG7_9RHOB</name>
<dbReference type="Proteomes" id="UP000037178">
    <property type="component" value="Unassembled WGS sequence"/>
</dbReference>
<dbReference type="AlphaFoldDB" id="A0A0J9GSG7"/>
<keyword evidence="3" id="KW-1185">Reference proteome</keyword>
<sequence>MYRKTLATLVTAAALIAGASAASAQNLIPLSKLNGVNLGDSLINQGRPLPALTGRIGVNCPAPGVQSITARRMGGNRVRIEAVIKNVGGINWVSNRNQQTAMIGDDFGRANARRDFTRLDAGSHFVLRHDVNWNLANEFPSGFRASINYDPDIYIDGNPANDDCRRNDNSRSISAAEINALFR</sequence>
<comment type="caution">
    <text evidence="2">The sequence shown here is derived from an EMBL/GenBank/DDBJ whole genome shotgun (WGS) entry which is preliminary data.</text>
</comment>
<dbReference type="EMBL" id="LFTY01000002">
    <property type="protein sequence ID" value="KMW56443.1"/>
    <property type="molecule type" value="Genomic_DNA"/>
</dbReference>
<organism evidence="2 3">
    <name type="scientific">Candidatus Rhodobacter oscarellae</name>
    <dbReference type="NCBI Taxonomy" id="1675527"/>
    <lineage>
        <taxon>Bacteria</taxon>
        <taxon>Pseudomonadati</taxon>
        <taxon>Pseudomonadota</taxon>
        <taxon>Alphaproteobacteria</taxon>
        <taxon>Rhodobacterales</taxon>
        <taxon>Rhodobacter group</taxon>
        <taxon>Rhodobacter</taxon>
    </lineage>
</organism>
<evidence type="ECO:0000313" key="2">
    <source>
        <dbReference type="EMBL" id="KMW56443.1"/>
    </source>
</evidence>
<gene>
    <name evidence="2" type="ORF">AIOL_001397</name>
</gene>
<feature type="chain" id="PRO_5005320193" evidence="1">
    <location>
        <begin position="25"/>
        <end position="183"/>
    </location>
</feature>
<proteinExistence type="predicted"/>
<evidence type="ECO:0000313" key="3">
    <source>
        <dbReference type="Proteomes" id="UP000037178"/>
    </source>
</evidence>
<keyword evidence="1" id="KW-0732">Signal</keyword>